<name>D2VCX9_NAEGR</name>
<dbReference type="GO" id="GO:0043161">
    <property type="term" value="P:proteasome-mediated ubiquitin-dependent protein catabolic process"/>
    <property type="evidence" value="ECO:0007669"/>
    <property type="project" value="TreeGrafter"/>
</dbReference>
<dbReference type="GO" id="GO:0061630">
    <property type="term" value="F:ubiquitin protein ligase activity"/>
    <property type="evidence" value="ECO:0007669"/>
    <property type="project" value="TreeGrafter"/>
</dbReference>
<dbReference type="KEGG" id="ngr:NAEGRDRAFT_66727"/>
<dbReference type="InterPro" id="IPR050952">
    <property type="entry name" value="TRIM-NHL_E3_ligases"/>
</dbReference>
<dbReference type="PANTHER" id="PTHR24104">
    <property type="entry name" value="E3 UBIQUITIN-PROTEIN LIGASE NHLRC1-RELATED"/>
    <property type="match status" value="1"/>
</dbReference>
<dbReference type="VEuPathDB" id="AmoebaDB:NAEGRDRAFT_66727"/>
<evidence type="ECO:0000256" key="1">
    <source>
        <dbReference type="ARBA" id="ARBA00022737"/>
    </source>
</evidence>
<dbReference type="Gene3D" id="2.120.10.30">
    <property type="entry name" value="TolB, C-terminal domain"/>
    <property type="match status" value="2"/>
</dbReference>
<proteinExistence type="predicted"/>
<dbReference type="AlphaFoldDB" id="D2VCX9"/>
<dbReference type="OrthoDB" id="10020332at2759"/>
<evidence type="ECO:0000313" key="4">
    <source>
        <dbReference type="Proteomes" id="UP000006671"/>
    </source>
</evidence>
<keyword evidence="4" id="KW-1185">Reference proteome</keyword>
<dbReference type="InParanoid" id="D2VCX9"/>
<dbReference type="InterPro" id="IPR001258">
    <property type="entry name" value="NHL_repeat"/>
</dbReference>
<gene>
    <name evidence="3" type="ORF">NAEGRDRAFT_66727</name>
</gene>
<dbReference type="OMA" id="FERSTCL"/>
<evidence type="ECO:0000313" key="3">
    <source>
        <dbReference type="EMBL" id="EFC45502.1"/>
    </source>
</evidence>
<dbReference type="Proteomes" id="UP000006671">
    <property type="component" value="Unassembled WGS sequence"/>
</dbReference>
<dbReference type="GO" id="GO:0000209">
    <property type="term" value="P:protein polyubiquitination"/>
    <property type="evidence" value="ECO:0007669"/>
    <property type="project" value="TreeGrafter"/>
</dbReference>
<dbReference type="EMBL" id="GG738863">
    <property type="protein sequence ID" value="EFC45502.1"/>
    <property type="molecule type" value="Genomic_DNA"/>
</dbReference>
<feature type="repeat" description="NHL" evidence="2">
    <location>
        <begin position="203"/>
        <end position="246"/>
    </location>
</feature>
<evidence type="ECO:0000256" key="2">
    <source>
        <dbReference type="PROSITE-ProRule" id="PRU00504"/>
    </source>
</evidence>
<dbReference type="GeneID" id="8857469"/>
<keyword evidence="1" id="KW-0677">Repeat</keyword>
<dbReference type="SUPFAM" id="SSF75011">
    <property type="entry name" value="3-carboxy-cis,cis-mucoante lactonizing enzyme"/>
    <property type="match status" value="1"/>
</dbReference>
<dbReference type="CDD" id="cd05819">
    <property type="entry name" value="NHL"/>
    <property type="match status" value="1"/>
</dbReference>
<dbReference type="Pfam" id="PF01436">
    <property type="entry name" value="NHL"/>
    <property type="match status" value="1"/>
</dbReference>
<sequence>MLSLIFVSDSGSNRIMVFDLKTKKFIQSFTGITSPLMISIDSSDQKYIYFSNMNNQVGKYDIEQKKIIWETSQNLRHPSGIVADNSIDGRLYVSDCSNNEIKCLSKQDGKLISSFGACKFPFGLEINTDGDLIVTSLATHTISVISKVLEKKQIYFSFGKKGVGLHEFQYPRGVFVEKLSGYIYICDQSNSRIHVFDNFGSFIQSFGEIGSTGKSHFKFPTGLCISESRGELFVADTHNKRIQVFR</sequence>
<feature type="repeat" description="NHL" evidence="2">
    <location>
        <begin position="156"/>
        <end position="199"/>
    </location>
</feature>
<protein>
    <submittedName>
        <fullName evidence="3">Predicted protein</fullName>
    </submittedName>
</protein>
<dbReference type="PANTHER" id="PTHR24104:SF25">
    <property type="entry name" value="PROTEIN LIN-41"/>
    <property type="match status" value="1"/>
</dbReference>
<dbReference type="eggNOG" id="KOG2177">
    <property type="taxonomic scope" value="Eukaryota"/>
</dbReference>
<dbReference type="RefSeq" id="XP_002678246.1">
    <property type="nucleotide sequence ID" value="XM_002678200.1"/>
</dbReference>
<dbReference type="PROSITE" id="PS51125">
    <property type="entry name" value="NHL"/>
    <property type="match status" value="3"/>
</dbReference>
<accession>D2VCX9</accession>
<organism evidence="4">
    <name type="scientific">Naegleria gruberi</name>
    <name type="common">Amoeba</name>
    <dbReference type="NCBI Taxonomy" id="5762"/>
    <lineage>
        <taxon>Eukaryota</taxon>
        <taxon>Discoba</taxon>
        <taxon>Heterolobosea</taxon>
        <taxon>Tetramitia</taxon>
        <taxon>Eutetramitia</taxon>
        <taxon>Vahlkampfiidae</taxon>
        <taxon>Naegleria</taxon>
    </lineage>
</organism>
<dbReference type="GO" id="GO:0008270">
    <property type="term" value="F:zinc ion binding"/>
    <property type="evidence" value="ECO:0007669"/>
    <property type="project" value="UniProtKB-KW"/>
</dbReference>
<dbReference type="InterPro" id="IPR011042">
    <property type="entry name" value="6-blade_b-propeller_TolB-like"/>
</dbReference>
<reference evidence="3 4" key="1">
    <citation type="journal article" date="2010" name="Cell">
        <title>The genome of Naegleria gruberi illuminates early eukaryotic versatility.</title>
        <authorList>
            <person name="Fritz-Laylin L.K."/>
            <person name="Prochnik S.E."/>
            <person name="Ginger M.L."/>
            <person name="Dacks J.B."/>
            <person name="Carpenter M.L."/>
            <person name="Field M.C."/>
            <person name="Kuo A."/>
            <person name="Paredez A."/>
            <person name="Chapman J."/>
            <person name="Pham J."/>
            <person name="Shu S."/>
            <person name="Neupane R."/>
            <person name="Cipriano M."/>
            <person name="Mancuso J."/>
            <person name="Tu H."/>
            <person name="Salamov A."/>
            <person name="Lindquist E."/>
            <person name="Shapiro H."/>
            <person name="Lucas S."/>
            <person name="Grigoriev I.V."/>
            <person name="Cande W.Z."/>
            <person name="Fulton C."/>
            <person name="Rokhsar D.S."/>
            <person name="Dawson S.C."/>
        </authorList>
    </citation>
    <scope>NUCLEOTIDE SEQUENCE [LARGE SCALE GENOMIC DNA]</scope>
    <source>
        <strain evidence="3 4">NEG-M</strain>
    </source>
</reference>
<feature type="repeat" description="NHL" evidence="2">
    <location>
        <begin position="74"/>
        <end position="107"/>
    </location>
</feature>